<evidence type="ECO:0000313" key="11">
    <source>
        <dbReference type="Proteomes" id="UP000193495"/>
    </source>
</evidence>
<evidence type="ECO:0000256" key="7">
    <source>
        <dbReference type="ARBA" id="ARBA00023163"/>
    </source>
</evidence>
<dbReference type="SUPFAM" id="SSF46689">
    <property type="entry name" value="Homeodomain-like"/>
    <property type="match status" value="1"/>
</dbReference>
<gene>
    <name evidence="10" type="primary">acoR</name>
    <name evidence="9" type="ORF">CLV79_12514</name>
    <name evidence="10" type="ORF">LOS8367_03672</name>
</gene>
<dbReference type="EMBL" id="PYGB01000025">
    <property type="protein sequence ID" value="PSK80288.1"/>
    <property type="molecule type" value="Genomic_DNA"/>
</dbReference>
<dbReference type="InterPro" id="IPR002197">
    <property type="entry name" value="HTH_Fis"/>
</dbReference>
<keyword evidence="4" id="KW-0805">Transcription regulation</keyword>
<accession>A0A1X7A6T9</accession>
<dbReference type="InterPro" id="IPR025943">
    <property type="entry name" value="Sigma_54_int_dom_ATP-bd_2"/>
</dbReference>
<evidence type="ECO:0000256" key="5">
    <source>
        <dbReference type="ARBA" id="ARBA00023125"/>
    </source>
</evidence>
<dbReference type="PROSITE" id="PS00676">
    <property type="entry name" value="SIGMA54_INTERACT_2"/>
    <property type="match status" value="1"/>
</dbReference>
<dbReference type="PANTHER" id="PTHR32071">
    <property type="entry name" value="TRANSCRIPTIONAL REGULATORY PROTEIN"/>
    <property type="match status" value="1"/>
</dbReference>
<keyword evidence="7" id="KW-0804">Transcription</keyword>
<dbReference type="Pfam" id="PF00158">
    <property type="entry name" value="Sigma54_activat"/>
    <property type="match status" value="1"/>
</dbReference>
<evidence type="ECO:0000256" key="6">
    <source>
        <dbReference type="ARBA" id="ARBA00023159"/>
    </source>
</evidence>
<dbReference type="AlphaFoldDB" id="A0A1X7A6T9"/>
<name>A0A1X7A6T9_9RHOB</name>
<dbReference type="GO" id="GO:0043565">
    <property type="term" value="F:sequence-specific DNA binding"/>
    <property type="evidence" value="ECO:0007669"/>
    <property type="project" value="InterPro"/>
</dbReference>
<dbReference type="GO" id="GO:0006355">
    <property type="term" value="P:regulation of DNA-templated transcription"/>
    <property type="evidence" value="ECO:0007669"/>
    <property type="project" value="InterPro"/>
</dbReference>
<evidence type="ECO:0000256" key="2">
    <source>
        <dbReference type="ARBA" id="ARBA00022840"/>
    </source>
</evidence>
<evidence type="ECO:0000256" key="4">
    <source>
        <dbReference type="ARBA" id="ARBA00023015"/>
    </source>
</evidence>
<dbReference type="InterPro" id="IPR029016">
    <property type="entry name" value="GAF-like_dom_sf"/>
</dbReference>
<dbReference type="Gene3D" id="3.30.450.40">
    <property type="match status" value="1"/>
</dbReference>
<dbReference type="Gene3D" id="3.40.50.300">
    <property type="entry name" value="P-loop containing nucleotide triphosphate hydrolases"/>
    <property type="match status" value="1"/>
</dbReference>
<dbReference type="Pfam" id="PF25601">
    <property type="entry name" value="AAA_lid_14"/>
    <property type="match status" value="1"/>
</dbReference>
<dbReference type="GO" id="GO:0000160">
    <property type="term" value="P:phosphorelay signal transduction system"/>
    <property type="evidence" value="ECO:0007669"/>
    <property type="project" value="UniProtKB-KW"/>
</dbReference>
<keyword evidence="12" id="KW-1185">Reference proteome</keyword>
<keyword evidence="6" id="KW-0010">Activator</keyword>
<keyword evidence="1" id="KW-0547">Nucleotide-binding</keyword>
<dbReference type="PANTHER" id="PTHR32071:SF117">
    <property type="entry name" value="PTS-DEPENDENT DIHYDROXYACETONE KINASE OPERON REGULATORY PROTEIN-RELATED"/>
    <property type="match status" value="1"/>
</dbReference>
<dbReference type="InterPro" id="IPR027417">
    <property type="entry name" value="P-loop_NTPase"/>
</dbReference>
<dbReference type="SUPFAM" id="SSF52540">
    <property type="entry name" value="P-loop containing nucleoside triphosphate hydrolases"/>
    <property type="match status" value="1"/>
</dbReference>
<dbReference type="PROSITE" id="PS50045">
    <property type="entry name" value="SIGMA54_INTERACT_4"/>
    <property type="match status" value="1"/>
</dbReference>
<evidence type="ECO:0000256" key="3">
    <source>
        <dbReference type="ARBA" id="ARBA00023012"/>
    </source>
</evidence>
<dbReference type="Proteomes" id="UP000240624">
    <property type="component" value="Unassembled WGS sequence"/>
</dbReference>
<evidence type="ECO:0000313" key="10">
    <source>
        <dbReference type="EMBL" id="SLN72092.1"/>
    </source>
</evidence>
<evidence type="ECO:0000313" key="9">
    <source>
        <dbReference type="EMBL" id="PSK80288.1"/>
    </source>
</evidence>
<dbReference type="InterPro" id="IPR009057">
    <property type="entry name" value="Homeodomain-like_sf"/>
</dbReference>
<reference evidence="9 12" key="2">
    <citation type="submission" date="2018-03" db="EMBL/GenBank/DDBJ databases">
        <title>Genomic Encyclopedia of Archaeal and Bacterial Type Strains, Phase II (KMG-II): from individual species to whole genera.</title>
        <authorList>
            <person name="Goeker M."/>
        </authorList>
    </citation>
    <scope>NUCLEOTIDE SEQUENCE [LARGE SCALE GENOMIC DNA]</scope>
    <source>
        <strain evidence="9 12">DSM 29956</strain>
    </source>
</reference>
<sequence length="649" mass="70276">MHPVMQGGEALQLPACLARRVRAGGDGMETQTTALMRARGMLETHGRFPGGALPPDIADSWLRSLEHGLDPAGRPEAMVLLPTAFEQARERSRDLIRFARPELELLYDQIAGSNFMIALGSPEGLVLETLSDSQFQQSEASRAVIAGSIWTEAVGGTNGMGLCAATGRAAQVYGGEHFFRTHGNIACISAPIFDGRGGMAGILDASSGITVRQQHTAALVQMSAANIENGLIRHRHDNRLVLQFHPRPEYLGTLSSGMLVLDEDFSVHAINRRGALFLTGLPTLIGRGFPEIFDARFEDLACRLVRGETLRVRDRFGSAVSMRCVANRAAFALAGRHGAAAPLAPARSQTERNLFKDVVVEDPDLWRQLAALPEAVARRVPISIMGETGTGKEMVARLAHAAAGKDRPFVAYDARLATEEDFARVMFGSGPGEPGLLARASGGTLYLDEVTELPPRAQAALARVLDTGEYRRSGSSETVRCDVHVVSSSCRPFDTAQSEGRFRADLRHRLAGYAINLPPLRRRSDIAPLARRLIAAANPELRLDDGALAIIAGHDWPGNLHELRARMSQAALLARGPTIGRDDLSDLVAARPFDDKDRHQACAGCSGTAWKEQQCRGIQLEVERSQGNIAETARRLGVSRTTIYKHLGR</sequence>
<keyword evidence="3" id="KW-0902">Two-component regulatory system</keyword>
<dbReference type="CDD" id="cd00009">
    <property type="entry name" value="AAA"/>
    <property type="match status" value="1"/>
</dbReference>
<evidence type="ECO:0000256" key="1">
    <source>
        <dbReference type="ARBA" id="ARBA00022741"/>
    </source>
</evidence>
<dbReference type="InterPro" id="IPR058031">
    <property type="entry name" value="AAA_lid_NorR"/>
</dbReference>
<dbReference type="EMBL" id="FWFY01000023">
    <property type="protein sequence ID" value="SLN72092.1"/>
    <property type="molecule type" value="Genomic_DNA"/>
</dbReference>
<dbReference type="InterPro" id="IPR003593">
    <property type="entry name" value="AAA+_ATPase"/>
</dbReference>
<keyword evidence="5" id="KW-0238">DNA-binding</keyword>
<reference evidence="10 11" key="1">
    <citation type="submission" date="2017-03" db="EMBL/GenBank/DDBJ databases">
        <authorList>
            <person name="Afonso C.L."/>
            <person name="Miller P.J."/>
            <person name="Scott M.A."/>
            <person name="Spackman E."/>
            <person name="Goraichik I."/>
            <person name="Dimitrov K.M."/>
            <person name="Suarez D.L."/>
            <person name="Swayne D.E."/>
        </authorList>
    </citation>
    <scope>NUCLEOTIDE SEQUENCE [LARGE SCALE GENOMIC DNA]</scope>
    <source>
        <strain evidence="10 11">CECT 8367</strain>
    </source>
</reference>
<dbReference type="Pfam" id="PF02954">
    <property type="entry name" value="HTH_8"/>
    <property type="match status" value="1"/>
</dbReference>
<dbReference type="SMART" id="SM00382">
    <property type="entry name" value="AAA"/>
    <property type="match status" value="1"/>
</dbReference>
<feature type="domain" description="Sigma-54 factor interaction" evidence="8">
    <location>
        <begin position="358"/>
        <end position="572"/>
    </location>
</feature>
<organism evidence="10 11">
    <name type="scientific">Limimaricola soesokkakensis</name>
    <dbReference type="NCBI Taxonomy" id="1343159"/>
    <lineage>
        <taxon>Bacteria</taxon>
        <taxon>Pseudomonadati</taxon>
        <taxon>Pseudomonadota</taxon>
        <taxon>Alphaproteobacteria</taxon>
        <taxon>Rhodobacterales</taxon>
        <taxon>Paracoccaceae</taxon>
        <taxon>Limimaricola</taxon>
    </lineage>
</organism>
<dbReference type="Gene3D" id="1.10.8.60">
    <property type="match status" value="1"/>
</dbReference>
<dbReference type="InterPro" id="IPR003018">
    <property type="entry name" value="GAF"/>
</dbReference>
<evidence type="ECO:0000259" key="8">
    <source>
        <dbReference type="PROSITE" id="PS50045"/>
    </source>
</evidence>
<dbReference type="Proteomes" id="UP000193495">
    <property type="component" value="Unassembled WGS sequence"/>
</dbReference>
<proteinExistence type="predicted"/>
<dbReference type="GO" id="GO:0005524">
    <property type="term" value="F:ATP binding"/>
    <property type="evidence" value="ECO:0007669"/>
    <property type="project" value="UniProtKB-KW"/>
</dbReference>
<evidence type="ECO:0000313" key="12">
    <source>
        <dbReference type="Proteomes" id="UP000240624"/>
    </source>
</evidence>
<protein>
    <submittedName>
        <fullName evidence="10">Acetoin catabolism regulatory protein</fullName>
    </submittedName>
    <submittedName>
        <fullName evidence="9">Transcriptional regulator of acetoin/glycerol metabolism</fullName>
    </submittedName>
</protein>
<dbReference type="InterPro" id="IPR002078">
    <property type="entry name" value="Sigma_54_int"/>
</dbReference>
<dbReference type="Pfam" id="PF01590">
    <property type="entry name" value="GAF"/>
    <property type="match status" value="1"/>
</dbReference>
<keyword evidence="2" id="KW-0067">ATP-binding</keyword>
<dbReference type="Gene3D" id="1.10.10.60">
    <property type="entry name" value="Homeodomain-like"/>
    <property type="match status" value="1"/>
</dbReference>